<reference evidence="2 3" key="1">
    <citation type="submission" date="2019-02" db="EMBL/GenBank/DDBJ databases">
        <title>Genomic Encyclopedia of Type Strains, Phase IV (KMG-IV): sequencing the most valuable type-strain genomes for metagenomic binning, comparative biology and taxonomic classification.</title>
        <authorList>
            <person name="Goeker M."/>
        </authorList>
    </citation>
    <scope>NUCLEOTIDE SEQUENCE [LARGE SCALE GENOMIC DNA]</scope>
    <source>
        <strain evidence="2 3">DSM 29486</strain>
    </source>
</reference>
<accession>A0A4Q7PIV3</accession>
<comment type="caution">
    <text evidence="2">The sequence shown here is derived from an EMBL/GenBank/DDBJ whole genome shotgun (WGS) entry which is preliminary data.</text>
</comment>
<dbReference type="EMBL" id="SGXF01000003">
    <property type="protein sequence ID" value="RZT00527.1"/>
    <property type="molecule type" value="Genomic_DNA"/>
</dbReference>
<keyword evidence="3" id="KW-1185">Reference proteome</keyword>
<organism evidence="2 3">
    <name type="scientific">Cuneatibacter caecimuris</name>
    <dbReference type="NCBI Taxonomy" id="1796618"/>
    <lineage>
        <taxon>Bacteria</taxon>
        <taxon>Bacillati</taxon>
        <taxon>Bacillota</taxon>
        <taxon>Clostridia</taxon>
        <taxon>Lachnospirales</taxon>
        <taxon>Lachnospiraceae</taxon>
        <taxon>Cuneatibacter</taxon>
    </lineage>
</organism>
<dbReference type="RefSeq" id="WP_165388879.1">
    <property type="nucleotide sequence ID" value="NZ_SGXF01000003.1"/>
</dbReference>
<proteinExistence type="predicted"/>
<keyword evidence="1" id="KW-0812">Transmembrane</keyword>
<name>A0A4Q7PIV3_9FIRM</name>
<keyword evidence="1" id="KW-0472">Membrane</keyword>
<keyword evidence="1" id="KW-1133">Transmembrane helix</keyword>
<evidence type="ECO:0000313" key="3">
    <source>
        <dbReference type="Proteomes" id="UP000292927"/>
    </source>
</evidence>
<sequence>MLFNIAIWIVTIVGGLAGLLSTLYLTVSLFVVLGQKIYRKIKFHASMYD</sequence>
<evidence type="ECO:0000313" key="2">
    <source>
        <dbReference type="EMBL" id="RZT00527.1"/>
    </source>
</evidence>
<protein>
    <submittedName>
        <fullName evidence="2">Uncharacterized protein</fullName>
    </submittedName>
</protein>
<gene>
    <name evidence="2" type="ORF">EV209_1848</name>
</gene>
<dbReference type="AlphaFoldDB" id="A0A4Q7PIV3"/>
<evidence type="ECO:0000256" key="1">
    <source>
        <dbReference type="SAM" id="Phobius"/>
    </source>
</evidence>
<feature type="transmembrane region" description="Helical" evidence="1">
    <location>
        <begin position="6"/>
        <end position="33"/>
    </location>
</feature>
<dbReference type="Proteomes" id="UP000292927">
    <property type="component" value="Unassembled WGS sequence"/>
</dbReference>